<accession>A0A1Q9GK53</accession>
<evidence type="ECO:0000256" key="1">
    <source>
        <dbReference type="SAM" id="SignalP"/>
    </source>
</evidence>
<proteinExistence type="predicted"/>
<keyword evidence="1" id="KW-0732">Signal</keyword>
<dbReference type="EMBL" id="MJIL01000079">
    <property type="protein sequence ID" value="OLQ74886.1"/>
    <property type="molecule type" value="Genomic_DNA"/>
</dbReference>
<sequence length="247" mass="28674">MSCITKNVSVGIILCCLVVYEPANAATKIGNYNQDSFESIKEVKYVNGKSTKANDSNKEKNAPLYYSNSRVYINYYAINRFVMGCQLSGHYDEDKVAKMRYSINQLYSKLTKGDREQIANDAKEKVLEYSEISKNLFLDIDCNMYKINPNIIPYEFYGDPISTMYSKDIEFVFRCEKEGYFNKDKIGNIIQNIRETYPILDSEEKSYIESFSERRIKNMMVKYPKIFSKMPDRVKPRCNKILSLIGG</sequence>
<feature type="chain" id="PRO_5012118871" evidence="1">
    <location>
        <begin position="26"/>
        <end position="247"/>
    </location>
</feature>
<evidence type="ECO:0000313" key="3">
    <source>
        <dbReference type="Proteomes" id="UP000186905"/>
    </source>
</evidence>
<keyword evidence="3" id="KW-1185">Reference proteome</keyword>
<reference evidence="2 3" key="1">
    <citation type="submission" date="2016-09" db="EMBL/GenBank/DDBJ databases">
        <title>Photobacterium proteolyticum sp. nov. a protease producing bacterium isolated from ocean sediments of Laizhou Bay.</title>
        <authorList>
            <person name="Li Y."/>
        </authorList>
    </citation>
    <scope>NUCLEOTIDE SEQUENCE [LARGE SCALE GENOMIC DNA]</scope>
    <source>
        <strain evidence="2 3">13-12</strain>
    </source>
</reference>
<evidence type="ECO:0000313" key="2">
    <source>
        <dbReference type="EMBL" id="OLQ74886.1"/>
    </source>
</evidence>
<comment type="caution">
    <text evidence="2">The sequence shown here is derived from an EMBL/GenBank/DDBJ whole genome shotgun (WGS) entry which is preliminary data.</text>
</comment>
<gene>
    <name evidence="2" type="ORF">BIT28_13070</name>
</gene>
<protein>
    <submittedName>
        <fullName evidence="2">Uncharacterized protein</fullName>
    </submittedName>
</protein>
<organism evidence="2 3">
    <name type="scientific">Photobacterium proteolyticum</name>
    <dbReference type="NCBI Taxonomy" id="1903952"/>
    <lineage>
        <taxon>Bacteria</taxon>
        <taxon>Pseudomonadati</taxon>
        <taxon>Pseudomonadota</taxon>
        <taxon>Gammaproteobacteria</taxon>
        <taxon>Vibrionales</taxon>
        <taxon>Vibrionaceae</taxon>
        <taxon>Photobacterium</taxon>
    </lineage>
</organism>
<dbReference type="Proteomes" id="UP000186905">
    <property type="component" value="Unassembled WGS sequence"/>
</dbReference>
<dbReference type="RefSeq" id="WP_139310479.1">
    <property type="nucleotide sequence ID" value="NZ_MJIL01000079.1"/>
</dbReference>
<dbReference type="AlphaFoldDB" id="A0A1Q9GK53"/>
<name>A0A1Q9GK53_9GAMM</name>
<feature type="signal peptide" evidence="1">
    <location>
        <begin position="1"/>
        <end position="25"/>
    </location>
</feature>